<dbReference type="PROSITE" id="PS50885">
    <property type="entry name" value="HAMP"/>
    <property type="match status" value="1"/>
</dbReference>
<dbReference type="PANTHER" id="PTHR43156">
    <property type="entry name" value="STAGE II SPORULATION PROTEIN E-RELATED"/>
    <property type="match status" value="1"/>
</dbReference>
<feature type="compositionally biased region" description="Polar residues" evidence="2">
    <location>
        <begin position="679"/>
        <end position="694"/>
    </location>
</feature>
<keyword evidence="6" id="KW-1185">Reference proteome</keyword>
<sequence length="694" mass="72420">MLLRTRIIALVAAMVPVVAASVAIPAWLLLHESEARIDELTLARQDVVVAQEIQRAARPLDEAVRRMAADTSLAEALARQDMAAAQVRLSHPGDARVEVIARGGRILLAEPPVPTAEAMIDPGPVLREYAAGEGGNGIVAEPGGALRLVAYARGQGPFVVAAAAPFAPVLAAIGAALGGQAVVADLAGRPLLAEDAAVWQRIGQAGARASEVPVAFSEQGRQMQIVPTLLSGGSGVPMARLFVLRDVSHAARRHDLVLLIAGLVLVGVILTAGILLYRMLRGALEPLDDLASVLRAIAEGDRLASAPVDGRRDEIGQIARALDVLRSSGLALDRLETRDRLARRRHLALLGAELARLAEAFEPAERDAVGAVLRRLEQGEGAGLADAFQSMVESVLDRHTRLTDLLTERTRDLALVREALEQRVLLDRVVQELEVARRLQLESLPSVFPASPAYDMHAAMWPAKEVGGDFYDVVTLGDGSVALMVGDASGKGVAAAIFVAMTRSLLRAAVSRGASPAEALEQANALLVADNPTMMFATAFVAVLDPATGLLRYANAGHNPPRVVAALGGQRALGGADGIALGVVEEFVFEDRQTVLAPGETLVLFTDGVTEADRADGALFGDDRLSDALAAGAGAEPTALVGHIAAAVTRFAEGCPQADDITLLCLAYAGAASPEGDASWTSPPRTATASCCIG</sequence>
<gene>
    <name evidence="5" type="ORF">KPL78_10285</name>
</gene>
<dbReference type="CDD" id="cd06225">
    <property type="entry name" value="HAMP"/>
    <property type="match status" value="1"/>
</dbReference>
<feature type="region of interest" description="Disordered" evidence="2">
    <location>
        <begin position="673"/>
        <end position="694"/>
    </location>
</feature>
<dbReference type="EMBL" id="JAHYBZ010000003">
    <property type="protein sequence ID" value="MBW6398236.1"/>
    <property type="molecule type" value="Genomic_DNA"/>
</dbReference>
<dbReference type="Pfam" id="PF00672">
    <property type="entry name" value="HAMP"/>
    <property type="match status" value="1"/>
</dbReference>
<dbReference type="InterPro" id="IPR001932">
    <property type="entry name" value="PPM-type_phosphatase-like_dom"/>
</dbReference>
<dbReference type="PANTHER" id="PTHR43156:SF2">
    <property type="entry name" value="STAGE II SPORULATION PROTEIN E"/>
    <property type="match status" value="1"/>
</dbReference>
<dbReference type="Pfam" id="PF07228">
    <property type="entry name" value="SpoIIE"/>
    <property type="match status" value="1"/>
</dbReference>
<keyword evidence="3" id="KW-1133">Transmembrane helix</keyword>
<dbReference type="Gene3D" id="6.10.340.10">
    <property type="match status" value="1"/>
</dbReference>
<feature type="transmembrane region" description="Helical" evidence="3">
    <location>
        <begin position="225"/>
        <end position="244"/>
    </location>
</feature>
<feature type="domain" description="HAMP" evidence="4">
    <location>
        <begin position="281"/>
        <end position="334"/>
    </location>
</feature>
<dbReference type="SUPFAM" id="SSF158472">
    <property type="entry name" value="HAMP domain-like"/>
    <property type="match status" value="1"/>
</dbReference>
<dbReference type="InterPro" id="IPR003660">
    <property type="entry name" value="HAMP_dom"/>
</dbReference>
<name>A0ABS7A7H6_9PROT</name>
<dbReference type="RefSeq" id="WP_219762846.1">
    <property type="nucleotide sequence ID" value="NZ_JAHYBZ010000003.1"/>
</dbReference>
<keyword evidence="3" id="KW-0812">Transmembrane</keyword>
<organism evidence="5 6">
    <name type="scientific">Roseomonas alba</name>
    <dbReference type="NCBI Taxonomy" id="2846776"/>
    <lineage>
        <taxon>Bacteria</taxon>
        <taxon>Pseudomonadati</taxon>
        <taxon>Pseudomonadota</taxon>
        <taxon>Alphaproteobacteria</taxon>
        <taxon>Acetobacterales</taxon>
        <taxon>Roseomonadaceae</taxon>
        <taxon>Roseomonas</taxon>
    </lineage>
</organism>
<accession>A0ABS7A7H6</accession>
<protein>
    <submittedName>
        <fullName evidence="5">SpoIIE family protein phosphatase</fullName>
    </submittedName>
</protein>
<feature type="transmembrane region" description="Helical" evidence="3">
    <location>
        <begin position="7"/>
        <end position="30"/>
    </location>
</feature>
<dbReference type="SMART" id="SM00331">
    <property type="entry name" value="PP2C_SIG"/>
    <property type="match status" value="1"/>
</dbReference>
<dbReference type="SMART" id="SM00304">
    <property type="entry name" value="HAMP"/>
    <property type="match status" value="1"/>
</dbReference>
<comment type="caution">
    <text evidence="5">The sequence shown here is derived from an EMBL/GenBank/DDBJ whole genome shotgun (WGS) entry which is preliminary data.</text>
</comment>
<evidence type="ECO:0000313" key="5">
    <source>
        <dbReference type="EMBL" id="MBW6398236.1"/>
    </source>
</evidence>
<evidence type="ECO:0000256" key="1">
    <source>
        <dbReference type="ARBA" id="ARBA00022801"/>
    </source>
</evidence>
<evidence type="ECO:0000313" key="6">
    <source>
        <dbReference type="Proteomes" id="UP001196565"/>
    </source>
</evidence>
<feature type="transmembrane region" description="Helical" evidence="3">
    <location>
        <begin position="256"/>
        <end position="277"/>
    </location>
</feature>
<dbReference type="Gene3D" id="3.60.40.10">
    <property type="entry name" value="PPM-type phosphatase domain"/>
    <property type="match status" value="1"/>
</dbReference>
<evidence type="ECO:0000259" key="4">
    <source>
        <dbReference type="PROSITE" id="PS50885"/>
    </source>
</evidence>
<dbReference type="InterPro" id="IPR036457">
    <property type="entry name" value="PPM-type-like_dom_sf"/>
</dbReference>
<keyword evidence="1" id="KW-0378">Hydrolase</keyword>
<proteinExistence type="predicted"/>
<dbReference type="SUPFAM" id="SSF81606">
    <property type="entry name" value="PP2C-like"/>
    <property type="match status" value="1"/>
</dbReference>
<evidence type="ECO:0000256" key="2">
    <source>
        <dbReference type="SAM" id="MobiDB-lite"/>
    </source>
</evidence>
<evidence type="ECO:0000256" key="3">
    <source>
        <dbReference type="SAM" id="Phobius"/>
    </source>
</evidence>
<keyword evidence="3" id="KW-0472">Membrane</keyword>
<dbReference type="InterPro" id="IPR052016">
    <property type="entry name" value="Bact_Sigma-Reg"/>
</dbReference>
<reference evidence="5 6" key="1">
    <citation type="submission" date="2021-07" db="EMBL/GenBank/DDBJ databases">
        <authorList>
            <person name="So Y."/>
        </authorList>
    </citation>
    <scope>NUCLEOTIDE SEQUENCE [LARGE SCALE GENOMIC DNA]</scope>
    <source>
        <strain evidence="5 6">HJA6</strain>
    </source>
</reference>
<dbReference type="Proteomes" id="UP001196565">
    <property type="component" value="Unassembled WGS sequence"/>
</dbReference>